<sequence>MLGAAGGYRYAAAQGDAALATASAAWFGTQAKAADDARHQALAAAGRLVQQTLRANELEAQFDQAKTQHALEKKALLKRIDDVTTVYVPRPGAAPEPLPHCVFTTGFVREYNAAIGAGDVPGAAPASTADAAGQASQPTTGADAWLRESGLSQADILAHAGDYGQYCRDLGSQVNGLQDFVAMQADDSGTGGSTDGHH</sequence>
<evidence type="ECO:0000313" key="2">
    <source>
        <dbReference type="EMBL" id="KGH08730.1"/>
    </source>
</evidence>
<protein>
    <recommendedName>
        <fullName evidence="4">Lysis protein</fullName>
    </recommendedName>
</protein>
<keyword evidence="1" id="KW-0175">Coiled coil</keyword>
<evidence type="ECO:0000256" key="1">
    <source>
        <dbReference type="SAM" id="Coils"/>
    </source>
</evidence>
<dbReference type="EMBL" id="AWTP01000122">
    <property type="protein sequence ID" value="KGH08730.1"/>
    <property type="molecule type" value="Genomic_DNA"/>
</dbReference>
<evidence type="ECO:0008006" key="4">
    <source>
        <dbReference type="Google" id="ProtNLM"/>
    </source>
</evidence>
<dbReference type="AlphaFoldDB" id="A0A0E3BUQ5"/>
<dbReference type="Proteomes" id="UP000029549">
    <property type="component" value="Unassembled WGS sequence"/>
</dbReference>
<keyword evidence="3" id="KW-1185">Reference proteome</keyword>
<organism evidence="2 3">
    <name type="scientific">Comamonas thiooxydans</name>
    <dbReference type="NCBI Taxonomy" id="363952"/>
    <lineage>
        <taxon>Bacteria</taxon>
        <taxon>Pseudomonadati</taxon>
        <taxon>Pseudomonadota</taxon>
        <taxon>Betaproteobacteria</taxon>
        <taxon>Burkholderiales</taxon>
        <taxon>Comamonadaceae</taxon>
        <taxon>Comamonas</taxon>
    </lineage>
</organism>
<evidence type="ECO:0000313" key="3">
    <source>
        <dbReference type="Proteomes" id="UP000029549"/>
    </source>
</evidence>
<proteinExistence type="predicted"/>
<accession>A0A0E3BUQ5</accession>
<comment type="caution">
    <text evidence="2">The sequence shown here is derived from an EMBL/GenBank/DDBJ whole genome shotgun (WGS) entry which is preliminary data.</text>
</comment>
<name>A0A0E3BUQ5_9BURK</name>
<feature type="coiled-coil region" evidence="1">
    <location>
        <begin position="48"/>
        <end position="75"/>
    </location>
</feature>
<gene>
    <name evidence="2" type="ORF">P608_17580</name>
</gene>
<reference evidence="2 3" key="1">
    <citation type="submission" date="2013-09" db="EMBL/GenBank/DDBJ databases">
        <title>High correlation between genotypes and phenotypes of environmental bacteria Comamonas testosteroni strains.</title>
        <authorList>
            <person name="Liu L."/>
            <person name="Zhu W."/>
            <person name="Xia X."/>
            <person name="Xu B."/>
            <person name="Luo M."/>
            <person name="Wang G."/>
        </authorList>
    </citation>
    <scope>NUCLEOTIDE SEQUENCE [LARGE SCALE GENOMIC DNA]</scope>
    <source>
        <strain evidence="2 3">DF2</strain>
    </source>
</reference>